<dbReference type="AlphaFoldDB" id="A0A7W8CZT9"/>
<evidence type="ECO:0000313" key="4">
    <source>
        <dbReference type="Proteomes" id="UP000539953"/>
    </source>
</evidence>
<comment type="similarity">
    <text evidence="1">Belongs to the DnaB/DnaD family.</text>
</comment>
<name>A0A7W8CZT9_9FIRM</name>
<reference evidence="3 4" key="1">
    <citation type="submission" date="2020-08" db="EMBL/GenBank/DDBJ databases">
        <title>Genomic Encyclopedia of Type Strains, Phase IV (KMG-IV): sequencing the most valuable type-strain genomes for metagenomic binning, comparative biology and taxonomic classification.</title>
        <authorList>
            <person name="Goeker M."/>
        </authorList>
    </citation>
    <scope>NUCLEOTIDE SEQUENCE [LARGE SCALE GENOMIC DNA]</scope>
    <source>
        <strain evidence="3 4">DSM 25799</strain>
    </source>
</reference>
<proteinExistence type="inferred from homology"/>
<dbReference type="SUPFAM" id="SSF158499">
    <property type="entry name" value="DnaD domain-like"/>
    <property type="match status" value="1"/>
</dbReference>
<feature type="domain" description="DnaB/C C-terminal" evidence="2">
    <location>
        <begin position="106"/>
        <end position="165"/>
    </location>
</feature>
<sequence>MEWNASYVDHLMWILDHLQDLHLDPEETVVLFLIEFANRTGRNITHEWISEKTALDVEKIESVFLRLSDKGYLTTKLENGSLIFDISGVAQENNDGTALGQPLVARFEDAMKRTLSPNEMQRILDMAGAYDERMVICALNEAIVYGKVNLNYIETILVRWQEKGLSPEDVENGKR</sequence>
<dbReference type="Pfam" id="PF07261">
    <property type="entry name" value="DnaB_2"/>
    <property type="match status" value="1"/>
</dbReference>
<organism evidence="3 4">
    <name type="scientific">Catenisphaera adipataccumulans</name>
    <dbReference type="NCBI Taxonomy" id="700500"/>
    <lineage>
        <taxon>Bacteria</taxon>
        <taxon>Bacillati</taxon>
        <taxon>Bacillota</taxon>
        <taxon>Erysipelotrichia</taxon>
        <taxon>Erysipelotrichales</taxon>
        <taxon>Erysipelotrichaceae</taxon>
        <taxon>Catenisphaera</taxon>
    </lineage>
</organism>
<dbReference type="RefSeq" id="WP_183328774.1">
    <property type="nucleotide sequence ID" value="NZ_JACHHK010000005.1"/>
</dbReference>
<dbReference type="EMBL" id="JACHHK010000005">
    <property type="protein sequence ID" value="MBB5183483.1"/>
    <property type="molecule type" value="Genomic_DNA"/>
</dbReference>
<keyword evidence="4" id="KW-1185">Reference proteome</keyword>
<dbReference type="NCBIfam" id="TIGR01446">
    <property type="entry name" value="DnaD_dom"/>
    <property type="match status" value="1"/>
</dbReference>
<evidence type="ECO:0000259" key="2">
    <source>
        <dbReference type="Pfam" id="PF07261"/>
    </source>
</evidence>
<dbReference type="InterPro" id="IPR036388">
    <property type="entry name" value="WH-like_DNA-bd_sf"/>
</dbReference>
<evidence type="ECO:0000256" key="1">
    <source>
        <dbReference type="ARBA" id="ARBA00093462"/>
    </source>
</evidence>
<dbReference type="InterPro" id="IPR034829">
    <property type="entry name" value="DnaD-like_sf"/>
</dbReference>
<comment type="caution">
    <text evidence="3">The sequence shown here is derived from an EMBL/GenBank/DDBJ whole genome shotgun (WGS) entry which is preliminary data.</text>
</comment>
<dbReference type="Proteomes" id="UP000539953">
    <property type="component" value="Unassembled WGS sequence"/>
</dbReference>
<protein>
    <submittedName>
        <fullName evidence="3">DnaD/phage-associated family protein</fullName>
    </submittedName>
</protein>
<dbReference type="Gene3D" id="1.10.10.630">
    <property type="entry name" value="DnaD domain-like"/>
    <property type="match status" value="1"/>
</dbReference>
<gene>
    <name evidence="3" type="ORF">HNQ47_001505</name>
</gene>
<dbReference type="Gene3D" id="1.10.10.10">
    <property type="entry name" value="Winged helix-like DNA-binding domain superfamily/Winged helix DNA-binding domain"/>
    <property type="match status" value="1"/>
</dbReference>
<evidence type="ECO:0000313" key="3">
    <source>
        <dbReference type="EMBL" id="MBB5183483.1"/>
    </source>
</evidence>
<accession>A0A7W8CZT9</accession>
<dbReference type="InterPro" id="IPR006343">
    <property type="entry name" value="DnaB/C_C"/>
</dbReference>